<dbReference type="InterPro" id="IPR044053">
    <property type="entry name" value="AsaB-like"/>
</dbReference>
<reference evidence="3 4" key="1">
    <citation type="submission" date="2024-09" db="EMBL/GenBank/DDBJ databases">
        <title>Rethinking Asexuality: The Enigmatic Case of Functional Sexual Genes in Lepraria (Stereocaulaceae).</title>
        <authorList>
            <person name="Doellman M."/>
            <person name="Sun Y."/>
            <person name="Barcenas-Pena A."/>
            <person name="Lumbsch H.T."/>
            <person name="Grewe F."/>
        </authorList>
    </citation>
    <scope>NUCLEOTIDE SEQUENCE [LARGE SCALE GENOMIC DNA]</scope>
    <source>
        <strain evidence="3 4">Grewe 0041</strain>
    </source>
</reference>
<comment type="similarity">
    <text evidence="1">Belongs to the asaB hydroxylase/desaturase family.</text>
</comment>
<feature type="region of interest" description="Disordered" evidence="2">
    <location>
        <begin position="121"/>
        <end position="158"/>
    </location>
</feature>
<dbReference type="Proteomes" id="UP001590951">
    <property type="component" value="Unassembled WGS sequence"/>
</dbReference>
<dbReference type="PANTHER" id="PTHR34598:SF3">
    <property type="entry name" value="OXIDOREDUCTASE AN1597"/>
    <property type="match status" value="1"/>
</dbReference>
<evidence type="ECO:0000256" key="1">
    <source>
        <dbReference type="ARBA" id="ARBA00023604"/>
    </source>
</evidence>
<evidence type="ECO:0000256" key="2">
    <source>
        <dbReference type="SAM" id="MobiDB-lite"/>
    </source>
</evidence>
<sequence length="345" mass="37965">MSATTVTETASTTPITYAKLRYVTADWAPKPISQPFGLPDVSEYGDERLLPTAKEGTAQLLTHGFTAVKHPSSLHSSPYTAASWRDPELVQKIYVAEVEEMLKRITGAKTVITEALLMRGVPKSGHDVPSTNTGHGQDTSTKEASTEAPEKTQAPLPAHLQDKTLFKLKFPNLIGFSPFLAVYLLPPKPMSISPLGCPHPHPALPPHPDRRQRPHHRRRRPPPCRQLHPSPPITPPPPMRPGDVRSFVKEDYVQIDVPAPTIGSDGENKGMHIMKAYVAKGSEEHRWCYVSEQMPDEVVVLGLWDSDREGDSVAAGGAMHSSAELQGREGEEARESLELRCTAIW</sequence>
<proteinExistence type="inferred from homology"/>
<feature type="compositionally biased region" description="Basic residues" evidence="2">
    <location>
        <begin position="210"/>
        <end position="222"/>
    </location>
</feature>
<feature type="region of interest" description="Disordered" evidence="2">
    <location>
        <begin position="196"/>
        <end position="242"/>
    </location>
</feature>
<evidence type="ECO:0000313" key="4">
    <source>
        <dbReference type="Proteomes" id="UP001590951"/>
    </source>
</evidence>
<feature type="compositionally biased region" description="Polar residues" evidence="2">
    <location>
        <begin position="129"/>
        <end position="139"/>
    </location>
</feature>
<gene>
    <name evidence="3" type="ORF">ABVK25_011540</name>
</gene>
<accession>A0ABR4ARJ1</accession>
<keyword evidence="4" id="KW-1185">Reference proteome</keyword>
<feature type="compositionally biased region" description="Basic and acidic residues" evidence="2">
    <location>
        <begin position="140"/>
        <end position="150"/>
    </location>
</feature>
<feature type="compositionally biased region" description="Pro residues" evidence="2">
    <location>
        <begin position="197"/>
        <end position="206"/>
    </location>
</feature>
<name>A0ABR4ARJ1_9LECA</name>
<feature type="compositionally biased region" description="Pro residues" evidence="2">
    <location>
        <begin position="229"/>
        <end position="240"/>
    </location>
</feature>
<protein>
    <submittedName>
        <fullName evidence="3">Uncharacterized protein</fullName>
    </submittedName>
</protein>
<comment type="caution">
    <text evidence="3">The sequence shown here is derived from an EMBL/GenBank/DDBJ whole genome shotgun (WGS) entry which is preliminary data.</text>
</comment>
<dbReference type="EMBL" id="JBHFEH010000102">
    <property type="protein sequence ID" value="KAL2047432.1"/>
    <property type="molecule type" value="Genomic_DNA"/>
</dbReference>
<evidence type="ECO:0000313" key="3">
    <source>
        <dbReference type="EMBL" id="KAL2047432.1"/>
    </source>
</evidence>
<dbReference type="PANTHER" id="PTHR34598">
    <property type="entry name" value="BLL6449 PROTEIN"/>
    <property type="match status" value="1"/>
</dbReference>
<organism evidence="3 4">
    <name type="scientific">Lepraria finkii</name>
    <dbReference type="NCBI Taxonomy" id="1340010"/>
    <lineage>
        <taxon>Eukaryota</taxon>
        <taxon>Fungi</taxon>
        <taxon>Dikarya</taxon>
        <taxon>Ascomycota</taxon>
        <taxon>Pezizomycotina</taxon>
        <taxon>Lecanoromycetes</taxon>
        <taxon>OSLEUM clade</taxon>
        <taxon>Lecanoromycetidae</taxon>
        <taxon>Lecanorales</taxon>
        <taxon>Lecanorineae</taxon>
        <taxon>Stereocaulaceae</taxon>
        <taxon>Lepraria</taxon>
    </lineage>
</organism>